<proteinExistence type="predicted"/>
<dbReference type="PANTHER" id="PTHR43179:SF11">
    <property type="entry name" value="GLYCOSYL TRANSFERASE"/>
    <property type="match status" value="1"/>
</dbReference>
<evidence type="ECO:0000259" key="2">
    <source>
        <dbReference type="Pfam" id="PF00535"/>
    </source>
</evidence>
<dbReference type="InterPro" id="IPR001173">
    <property type="entry name" value="Glyco_trans_2-like"/>
</dbReference>
<dbReference type="CDD" id="cd04186">
    <property type="entry name" value="GT_2_like_c"/>
    <property type="match status" value="1"/>
</dbReference>
<keyword evidence="1" id="KW-0812">Transmembrane</keyword>
<keyword evidence="1" id="KW-0472">Membrane</keyword>
<dbReference type="InterPro" id="IPR029044">
    <property type="entry name" value="Nucleotide-diphossugar_trans"/>
</dbReference>
<feature type="domain" description="Glycosyltransferase 2-like" evidence="2">
    <location>
        <begin position="7"/>
        <end position="174"/>
    </location>
</feature>
<evidence type="ECO:0000256" key="1">
    <source>
        <dbReference type="SAM" id="Phobius"/>
    </source>
</evidence>
<accession>A0A1F5KK61</accession>
<dbReference type="PANTHER" id="PTHR43179">
    <property type="entry name" value="RHAMNOSYLTRANSFERASE WBBL"/>
    <property type="match status" value="1"/>
</dbReference>
<dbReference type="Pfam" id="PF00535">
    <property type="entry name" value="Glycos_transf_2"/>
    <property type="match status" value="1"/>
</dbReference>
<dbReference type="AlphaFoldDB" id="A0A1F5KK61"/>
<dbReference type="Proteomes" id="UP000177328">
    <property type="component" value="Unassembled WGS sequence"/>
</dbReference>
<gene>
    <name evidence="3" type="ORF">A3D25_02195</name>
</gene>
<feature type="transmembrane region" description="Helical" evidence="1">
    <location>
        <begin position="241"/>
        <end position="262"/>
    </location>
</feature>
<dbReference type="Gene3D" id="3.90.550.10">
    <property type="entry name" value="Spore Coat Polysaccharide Biosynthesis Protein SpsA, Chain A"/>
    <property type="match status" value="1"/>
</dbReference>
<feature type="transmembrane region" description="Helical" evidence="1">
    <location>
        <begin position="268"/>
        <end position="288"/>
    </location>
</feature>
<dbReference type="SUPFAM" id="SSF53448">
    <property type="entry name" value="Nucleotide-diphospho-sugar transferases"/>
    <property type="match status" value="1"/>
</dbReference>
<sequence>MKGPLVSVIIATLNGKGLLSDCLKTLYKYESNFEVIVVDNASTDGTISWLKKSYPQVKLIENSFNTGFAKANNQGLELASGEYVLYLNNDTLITEPFLKTLIAELVSPKVAAVSPLILLPDGTIDSIGSYLTRTGFLYHRAHRHKPDPSFVHKTNTYSLKGACMLWKKSVLDKIGQLDESYFAYFEETDLCHRAVNAGFNLMVVPQVSIIHLGGMTSNKIPSSFIQYHSYKNRIRTYIQNLPFFTLMTVLPIHLLLCLLAALKFGLKVPKVGLAVLKGIFMGIFLGLLNRNYFSKKANLSKLTINPDWRYYYFLFKGLEQYEKIY</sequence>
<dbReference type="EMBL" id="MFDD01000002">
    <property type="protein sequence ID" value="OGE41313.1"/>
    <property type="molecule type" value="Genomic_DNA"/>
</dbReference>
<evidence type="ECO:0000313" key="4">
    <source>
        <dbReference type="Proteomes" id="UP000177328"/>
    </source>
</evidence>
<keyword evidence="1" id="KW-1133">Transmembrane helix</keyword>
<protein>
    <recommendedName>
        <fullName evidence="2">Glycosyltransferase 2-like domain-containing protein</fullName>
    </recommendedName>
</protein>
<evidence type="ECO:0000313" key="3">
    <source>
        <dbReference type="EMBL" id="OGE41313.1"/>
    </source>
</evidence>
<reference evidence="3 4" key="1">
    <citation type="journal article" date="2016" name="Nat. Commun.">
        <title>Thousands of microbial genomes shed light on interconnected biogeochemical processes in an aquifer system.</title>
        <authorList>
            <person name="Anantharaman K."/>
            <person name="Brown C.T."/>
            <person name="Hug L.A."/>
            <person name="Sharon I."/>
            <person name="Castelle C.J."/>
            <person name="Probst A.J."/>
            <person name="Thomas B.C."/>
            <person name="Singh A."/>
            <person name="Wilkins M.J."/>
            <person name="Karaoz U."/>
            <person name="Brodie E.L."/>
            <person name="Williams K.H."/>
            <person name="Hubbard S.S."/>
            <person name="Banfield J.F."/>
        </authorList>
    </citation>
    <scope>NUCLEOTIDE SEQUENCE [LARGE SCALE GENOMIC DNA]</scope>
</reference>
<comment type="caution">
    <text evidence="3">The sequence shown here is derived from an EMBL/GenBank/DDBJ whole genome shotgun (WGS) entry which is preliminary data.</text>
</comment>
<name>A0A1F5KK61_9BACT</name>
<organism evidence="3 4">
    <name type="scientific">Candidatus Daviesbacteria bacterium RIFCSPHIGHO2_02_FULL_43_12</name>
    <dbReference type="NCBI Taxonomy" id="1797776"/>
    <lineage>
        <taxon>Bacteria</taxon>
        <taxon>Candidatus Daviesiibacteriota</taxon>
    </lineage>
</organism>